<dbReference type="PROSITE" id="PS00557">
    <property type="entry name" value="FMN_HYDROXY_ACID_DH_1"/>
    <property type="match status" value="1"/>
</dbReference>
<evidence type="ECO:0000256" key="1">
    <source>
        <dbReference type="ARBA" id="ARBA00001917"/>
    </source>
</evidence>
<gene>
    <name evidence="9" type="ORF">KK488_07140</name>
</gene>
<dbReference type="GO" id="GO:0016614">
    <property type="term" value="F:oxidoreductase activity, acting on CH-OH group of donors"/>
    <property type="evidence" value="ECO:0007669"/>
    <property type="project" value="UniProtKB-ARBA"/>
</dbReference>
<feature type="active site" description="Proton acceptor" evidence="6">
    <location>
        <position position="279"/>
    </location>
</feature>
<dbReference type="PANTHER" id="PTHR10578">
    <property type="entry name" value="S -2-HYDROXY-ACID OXIDASE-RELATED"/>
    <property type="match status" value="1"/>
</dbReference>
<feature type="binding site" evidence="7">
    <location>
        <begin position="80"/>
        <end position="82"/>
    </location>
    <ligand>
        <name>FMN</name>
        <dbReference type="ChEBI" id="CHEBI:58210"/>
    </ligand>
</feature>
<keyword evidence="4" id="KW-0560">Oxidoreductase</keyword>
<feature type="binding site" evidence="7">
    <location>
        <position position="279"/>
    </location>
    <ligand>
        <name>glyoxylate</name>
        <dbReference type="ChEBI" id="CHEBI:36655"/>
    </ligand>
</feature>
<dbReference type="PROSITE" id="PS51349">
    <property type="entry name" value="FMN_HYDROXY_ACID_DH_2"/>
    <property type="match status" value="1"/>
</dbReference>
<evidence type="ECO:0000256" key="6">
    <source>
        <dbReference type="PIRSR" id="PIRSR000138-1"/>
    </source>
</evidence>
<evidence type="ECO:0000256" key="7">
    <source>
        <dbReference type="PIRSR" id="PIRSR000138-2"/>
    </source>
</evidence>
<feature type="binding site" evidence="7">
    <location>
        <position position="282"/>
    </location>
    <ligand>
        <name>glyoxylate</name>
        <dbReference type="ChEBI" id="CHEBI:36655"/>
    </ligand>
</feature>
<dbReference type="InterPro" id="IPR008259">
    <property type="entry name" value="FMN_hydac_DH_AS"/>
</dbReference>
<feature type="binding site" evidence="7">
    <location>
        <position position="277"/>
    </location>
    <ligand>
        <name>FMN</name>
        <dbReference type="ChEBI" id="CHEBI:58210"/>
    </ligand>
</feature>
<feature type="binding site" evidence="7">
    <location>
        <position position="130"/>
    </location>
    <ligand>
        <name>FMN</name>
        <dbReference type="ChEBI" id="CHEBI:58210"/>
    </ligand>
</feature>
<feature type="binding site" evidence="7">
    <location>
        <position position="167"/>
    </location>
    <ligand>
        <name>glyoxylate</name>
        <dbReference type="ChEBI" id="CHEBI:36655"/>
    </ligand>
</feature>
<feature type="binding site" evidence="7">
    <location>
        <position position="27"/>
    </location>
    <ligand>
        <name>glyoxylate</name>
        <dbReference type="ChEBI" id="CHEBI:36655"/>
    </ligand>
</feature>
<feature type="domain" description="FMN hydroxy acid dehydrogenase" evidence="8">
    <location>
        <begin position="1"/>
        <end position="382"/>
    </location>
</feature>
<keyword evidence="2 7" id="KW-0285">Flavoprotein</keyword>
<dbReference type="FunFam" id="3.20.20.70:FF:000029">
    <property type="entry name" value="L-lactate dehydrogenase"/>
    <property type="match status" value="1"/>
</dbReference>
<dbReference type="GO" id="GO:0010181">
    <property type="term" value="F:FMN binding"/>
    <property type="evidence" value="ECO:0007669"/>
    <property type="project" value="InterPro"/>
</dbReference>
<sequence length="382" mass="42158">MRLTDCHNIDDFRRLAKHRLPWPVFDYIDGAADDEITKDRNTAAYADCDLVPNVLAGVAEIDTSVTIMGRKSALPLILSPTALQRVFHWQGERAVAKAAEKLGLWFGISSLGTVSIEEIGETISTPKMFQFYYHKDRGLNRSMVERCKAAKFDALALTVDTIVSGKRERCARSGFTSPPRFTASSLASYAIKPRWALDYMLRDKFALPNLDTHVKEGSGEAVSIAGYFNTMLDTSMDWKMAEQLREDWGGTFCLKGIMSVADARRAVVIGADAIMISNHGGRQLDGSRAPFDQLREIVDAVGGQIEIICDGGVRRGTHVLKALAAGANCASGGRLYLYALAAAGQPGVERALGILKDEIERGMRLMGVKRVDELNRERLRWR</sequence>
<protein>
    <submittedName>
        <fullName evidence="9">Alpha-hydroxy-acid oxidizing protein</fullName>
    </submittedName>
</protein>
<dbReference type="Gene3D" id="3.20.20.70">
    <property type="entry name" value="Aldolase class I"/>
    <property type="match status" value="1"/>
</dbReference>
<feature type="binding site" evidence="7">
    <location>
        <begin position="333"/>
        <end position="334"/>
    </location>
    <ligand>
        <name>FMN</name>
        <dbReference type="ChEBI" id="CHEBI:58210"/>
    </ligand>
</feature>
<feature type="binding site" evidence="7">
    <location>
        <begin position="310"/>
        <end position="314"/>
    </location>
    <ligand>
        <name>FMN</name>
        <dbReference type="ChEBI" id="CHEBI:58210"/>
    </ligand>
</feature>
<keyword evidence="3 7" id="KW-0288">FMN</keyword>
<dbReference type="RefSeq" id="WP_214622473.1">
    <property type="nucleotide sequence ID" value="NZ_JAHGAW010000004.1"/>
</dbReference>
<dbReference type="InterPro" id="IPR037396">
    <property type="entry name" value="FMN_HAD"/>
</dbReference>
<evidence type="ECO:0000313" key="10">
    <source>
        <dbReference type="Proteomes" id="UP001138757"/>
    </source>
</evidence>
<organism evidence="9 10">
    <name type="scientific">Sphingobium nicotianae</name>
    <dbReference type="NCBI Taxonomy" id="2782607"/>
    <lineage>
        <taxon>Bacteria</taxon>
        <taxon>Pseudomonadati</taxon>
        <taxon>Pseudomonadota</taxon>
        <taxon>Alphaproteobacteria</taxon>
        <taxon>Sphingomonadales</taxon>
        <taxon>Sphingomonadaceae</taxon>
        <taxon>Sphingobium</taxon>
    </lineage>
</organism>
<feature type="binding site" evidence="7">
    <location>
        <position position="158"/>
    </location>
    <ligand>
        <name>FMN</name>
        <dbReference type="ChEBI" id="CHEBI:58210"/>
    </ligand>
</feature>
<dbReference type="InterPro" id="IPR012133">
    <property type="entry name" value="Alpha-hydoxy_acid_DH_FMN"/>
</dbReference>
<evidence type="ECO:0000259" key="8">
    <source>
        <dbReference type="PROSITE" id="PS51349"/>
    </source>
</evidence>
<dbReference type="Pfam" id="PF01070">
    <property type="entry name" value="FMN_dh"/>
    <property type="match status" value="1"/>
</dbReference>
<accession>A0A9X1DB08</accession>
<dbReference type="PIRSF" id="PIRSF000138">
    <property type="entry name" value="Al-hdrx_acd_dh"/>
    <property type="match status" value="1"/>
</dbReference>
<evidence type="ECO:0000256" key="2">
    <source>
        <dbReference type="ARBA" id="ARBA00022630"/>
    </source>
</evidence>
<comment type="caution">
    <text evidence="9">The sequence shown here is derived from an EMBL/GenBank/DDBJ whole genome shotgun (WGS) entry which is preliminary data.</text>
</comment>
<reference evidence="9" key="1">
    <citation type="submission" date="2021-05" db="EMBL/GenBank/DDBJ databases">
        <title>Genome of Sphingobium sp. strain.</title>
        <authorList>
            <person name="Fan R."/>
        </authorList>
    </citation>
    <scope>NUCLEOTIDE SEQUENCE</scope>
    <source>
        <strain evidence="9">H33</strain>
    </source>
</reference>
<evidence type="ECO:0000256" key="4">
    <source>
        <dbReference type="ARBA" id="ARBA00023002"/>
    </source>
</evidence>
<keyword evidence="10" id="KW-1185">Reference proteome</keyword>
<name>A0A9X1DB08_9SPHN</name>
<dbReference type="CDD" id="cd02809">
    <property type="entry name" value="alpha_hydroxyacid_oxid_FMN"/>
    <property type="match status" value="1"/>
</dbReference>
<dbReference type="SUPFAM" id="SSF51395">
    <property type="entry name" value="FMN-linked oxidoreductases"/>
    <property type="match status" value="1"/>
</dbReference>
<dbReference type="InterPro" id="IPR013785">
    <property type="entry name" value="Aldolase_TIM"/>
</dbReference>
<evidence type="ECO:0000313" key="9">
    <source>
        <dbReference type="EMBL" id="MBT2186722.1"/>
    </source>
</evidence>
<feature type="binding site" evidence="7">
    <location>
        <position position="132"/>
    </location>
    <ligand>
        <name>glyoxylate</name>
        <dbReference type="ChEBI" id="CHEBI:36655"/>
    </ligand>
</feature>
<comment type="cofactor">
    <cofactor evidence="1">
        <name>FMN</name>
        <dbReference type="ChEBI" id="CHEBI:58210"/>
    </cofactor>
</comment>
<evidence type="ECO:0000256" key="3">
    <source>
        <dbReference type="ARBA" id="ARBA00022643"/>
    </source>
</evidence>
<feature type="binding site" evidence="7">
    <location>
        <position position="255"/>
    </location>
    <ligand>
        <name>FMN</name>
        <dbReference type="ChEBI" id="CHEBI:58210"/>
    </ligand>
</feature>
<dbReference type="Proteomes" id="UP001138757">
    <property type="component" value="Unassembled WGS sequence"/>
</dbReference>
<comment type="similarity">
    <text evidence="5">Belongs to the FMN-dependent alpha-hydroxy acid dehydrogenase family.</text>
</comment>
<dbReference type="PANTHER" id="PTHR10578:SF107">
    <property type="entry name" value="2-HYDROXYACID OXIDASE 1"/>
    <property type="match status" value="1"/>
</dbReference>
<dbReference type="InterPro" id="IPR000262">
    <property type="entry name" value="FMN-dep_DH"/>
</dbReference>
<dbReference type="EMBL" id="JAHGAW010000004">
    <property type="protein sequence ID" value="MBT2186722.1"/>
    <property type="molecule type" value="Genomic_DNA"/>
</dbReference>
<feature type="binding site" evidence="7">
    <location>
        <position position="109"/>
    </location>
    <ligand>
        <name>FMN</name>
        <dbReference type="ChEBI" id="CHEBI:58210"/>
    </ligand>
</feature>
<proteinExistence type="inferred from homology"/>
<dbReference type="AlphaFoldDB" id="A0A9X1DB08"/>
<evidence type="ECO:0000256" key="5">
    <source>
        <dbReference type="ARBA" id="ARBA00024042"/>
    </source>
</evidence>